<sequence length="48" mass="5524">MTEIESPTKTYLACDITYLVSHLDDTVSCLHLQHAFQPLRDSSLWKIC</sequence>
<dbReference type="Proteomes" id="UP000447434">
    <property type="component" value="Chromosome 6"/>
</dbReference>
<reference evidence="2" key="1">
    <citation type="journal article" date="2020" name="Nat. Commun.">
        <title>Genome sequence of the cluster root forming white lupin.</title>
        <authorList>
            <person name="Hufnagel B."/>
            <person name="Marques A."/>
            <person name="Soriano A."/>
            <person name="Marques L."/>
            <person name="Divol F."/>
            <person name="Doumas P."/>
            <person name="Sallet E."/>
            <person name="Mancinotti D."/>
            <person name="Carrere S."/>
            <person name="Marande W."/>
            <person name="Arribat S."/>
            <person name="Keller J."/>
            <person name="Huneau C."/>
            <person name="Blein T."/>
            <person name="Aime D."/>
            <person name="Laguerre M."/>
            <person name="Taylor J."/>
            <person name="Schubert V."/>
            <person name="Nelson M."/>
            <person name="Geu-Flores F."/>
            <person name="Crespi M."/>
            <person name="Gallardo-Guerrero K."/>
            <person name="Delaux P.-M."/>
            <person name="Salse J."/>
            <person name="Berges H."/>
            <person name="Guyot R."/>
            <person name="Gouzy J."/>
            <person name="Peret B."/>
        </authorList>
    </citation>
    <scope>NUCLEOTIDE SEQUENCE [LARGE SCALE GENOMIC DNA]</scope>
    <source>
        <strain evidence="2">cv. Amiga</strain>
    </source>
</reference>
<name>A0A6A4QDF3_LUPAL</name>
<keyword evidence="2" id="KW-1185">Reference proteome</keyword>
<evidence type="ECO:0000313" key="2">
    <source>
        <dbReference type="Proteomes" id="UP000447434"/>
    </source>
</evidence>
<dbReference type="EMBL" id="WOCE01000006">
    <property type="protein sequence ID" value="KAE9611609.1"/>
    <property type="molecule type" value="Genomic_DNA"/>
</dbReference>
<comment type="caution">
    <text evidence="1">The sequence shown here is derived from an EMBL/GenBank/DDBJ whole genome shotgun (WGS) entry which is preliminary data.</text>
</comment>
<accession>A0A6A4QDF3</accession>
<dbReference type="AlphaFoldDB" id="A0A6A4QDF3"/>
<evidence type="ECO:0000313" key="1">
    <source>
        <dbReference type="EMBL" id="KAE9611609.1"/>
    </source>
</evidence>
<protein>
    <submittedName>
        <fullName evidence="1">Uncharacterized protein</fullName>
    </submittedName>
</protein>
<proteinExistence type="predicted"/>
<gene>
    <name evidence="1" type="ORF">Lalb_Chr06g0164281</name>
</gene>
<organism evidence="1 2">
    <name type="scientific">Lupinus albus</name>
    <name type="common">White lupine</name>
    <name type="synonym">Lupinus termis</name>
    <dbReference type="NCBI Taxonomy" id="3870"/>
    <lineage>
        <taxon>Eukaryota</taxon>
        <taxon>Viridiplantae</taxon>
        <taxon>Streptophyta</taxon>
        <taxon>Embryophyta</taxon>
        <taxon>Tracheophyta</taxon>
        <taxon>Spermatophyta</taxon>
        <taxon>Magnoliopsida</taxon>
        <taxon>eudicotyledons</taxon>
        <taxon>Gunneridae</taxon>
        <taxon>Pentapetalae</taxon>
        <taxon>rosids</taxon>
        <taxon>fabids</taxon>
        <taxon>Fabales</taxon>
        <taxon>Fabaceae</taxon>
        <taxon>Papilionoideae</taxon>
        <taxon>50 kb inversion clade</taxon>
        <taxon>genistoids sensu lato</taxon>
        <taxon>core genistoids</taxon>
        <taxon>Genisteae</taxon>
        <taxon>Lupinus</taxon>
    </lineage>
</organism>